<protein>
    <submittedName>
        <fullName evidence="2">BACON domain-containing protein</fullName>
    </submittedName>
</protein>
<feature type="domain" description="BACON" evidence="1">
    <location>
        <begin position="72"/>
        <end position="111"/>
    </location>
</feature>
<reference evidence="2 3" key="1">
    <citation type="submission" date="2019-09" db="EMBL/GenBank/DDBJ databases">
        <title>Genome sequence and assembly of Adhaeribacter sp.</title>
        <authorList>
            <person name="Chhetri G."/>
        </authorList>
    </citation>
    <scope>NUCLEOTIDE SEQUENCE [LARGE SCALE GENOMIC DNA]</scope>
    <source>
        <strain evidence="2 3">DK36</strain>
    </source>
</reference>
<proteinExistence type="predicted"/>
<comment type="caution">
    <text evidence="2">The sequence shown here is derived from an EMBL/GenBank/DDBJ whole genome shotgun (WGS) entry which is preliminary data.</text>
</comment>
<dbReference type="Proteomes" id="UP000323426">
    <property type="component" value="Unassembled WGS sequence"/>
</dbReference>
<evidence type="ECO:0000259" key="1">
    <source>
        <dbReference type="Pfam" id="PF13004"/>
    </source>
</evidence>
<keyword evidence="3" id="KW-1185">Reference proteome</keyword>
<dbReference type="Pfam" id="PF13004">
    <property type="entry name" value="BACON"/>
    <property type="match status" value="1"/>
</dbReference>
<name>A0A5M6DAG2_9BACT</name>
<gene>
    <name evidence="2" type="ORF">F0145_17680</name>
</gene>
<dbReference type="InterPro" id="IPR024361">
    <property type="entry name" value="BACON"/>
</dbReference>
<dbReference type="AlphaFoldDB" id="A0A5M6DAG2"/>
<sequence length="128" mass="13902">MKNTKINYLAGLTILLLLFITACKKEPMPYKPEPSAFTVEPKGTLAALPAAGGKLDVVVNANSNGWWIVLPEESKAWCKPSKLFGSGNQNIAITLSPNTSNVARKTELIVNPTFNLEPVKLVIEQLPN</sequence>
<dbReference type="EMBL" id="VWSF01000015">
    <property type="protein sequence ID" value="KAA5542969.1"/>
    <property type="molecule type" value="Genomic_DNA"/>
</dbReference>
<dbReference type="InterPro" id="IPR013783">
    <property type="entry name" value="Ig-like_fold"/>
</dbReference>
<dbReference type="Gene3D" id="2.60.40.10">
    <property type="entry name" value="Immunoglobulins"/>
    <property type="match status" value="1"/>
</dbReference>
<evidence type="ECO:0000313" key="3">
    <source>
        <dbReference type="Proteomes" id="UP000323426"/>
    </source>
</evidence>
<evidence type="ECO:0000313" key="2">
    <source>
        <dbReference type="EMBL" id="KAA5542969.1"/>
    </source>
</evidence>
<dbReference type="CDD" id="cd14948">
    <property type="entry name" value="BACON"/>
    <property type="match status" value="1"/>
</dbReference>
<dbReference type="PROSITE" id="PS51257">
    <property type="entry name" value="PROKAR_LIPOPROTEIN"/>
    <property type="match status" value="1"/>
</dbReference>
<organism evidence="2 3">
    <name type="scientific">Adhaeribacter rhizoryzae</name>
    <dbReference type="NCBI Taxonomy" id="2607907"/>
    <lineage>
        <taxon>Bacteria</taxon>
        <taxon>Pseudomonadati</taxon>
        <taxon>Bacteroidota</taxon>
        <taxon>Cytophagia</taxon>
        <taxon>Cytophagales</taxon>
        <taxon>Hymenobacteraceae</taxon>
        <taxon>Adhaeribacter</taxon>
    </lineage>
</organism>
<accession>A0A5M6DAG2</accession>